<keyword evidence="1" id="KW-0812">Transmembrane</keyword>
<dbReference type="InterPro" id="IPR050860">
    <property type="entry name" value="FeoB_GTPase"/>
</dbReference>
<name>X1UQJ6_9ZZZZ</name>
<dbReference type="Pfam" id="PF17910">
    <property type="entry name" value="FeoB_Cyto"/>
    <property type="match status" value="1"/>
</dbReference>
<dbReference type="GO" id="GO:0015093">
    <property type="term" value="F:ferrous iron transmembrane transporter activity"/>
    <property type="evidence" value="ECO:0007669"/>
    <property type="project" value="TreeGrafter"/>
</dbReference>
<evidence type="ECO:0000259" key="2">
    <source>
        <dbReference type="Pfam" id="PF17910"/>
    </source>
</evidence>
<dbReference type="AlphaFoldDB" id="X1UQJ6"/>
<evidence type="ECO:0000313" key="3">
    <source>
        <dbReference type="EMBL" id="GAJ02156.1"/>
    </source>
</evidence>
<protein>
    <recommendedName>
        <fullName evidence="2">FeoB cytosolic helical domain-containing protein</fullName>
    </recommendedName>
</protein>
<proteinExistence type="predicted"/>
<sequence length="88" mass="9894">MSREEIIRAKDRSLAHLKHILGDNSETVIAAERYGFIGGLLKDTLRKPAIEKATTSDKIDRVMANRWVGIPIFLGIMYGVFQFVFNAA</sequence>
<accession>X1UQJ6</accession>
<keyword evidence="1" id="KW-1133">Transmembrane helix</keyword>
<dbReference type="EMBL" id="BARW01018817">
    <property type="protein sequence ID" value="GAJ02156.1"/>
    <property type="molecule type" value="Genomic_DNA"/>
</dbReference>
<feature type="non-terminal residue" evidence="3">
    <location>
        <position position="88"/>
    </location>
</feature>
<dbReference type="PANTHER" id="PTHR43185">
    <property type="entry name" value="FERROUS IRON TRANSPORT PROTEIN B"/>
    <property type="match status" value="1"/>
</dbReference>
<feature type="transmembrane region" description="Helical" evidence="1">
    <location>
        <begin position="67"/>
        <end position="85"/>
    </location>
</feature>
<reference evidence="3" key="1">
    <citation type="journal article" date="2014" name="Front. Microbiol.">
        <title>High frequency of phylogenetically diverse reductive dehalogenase-homologous genes in deep subseafloor sedimentary metagenomes.</title>
        <authorList>
            <person name="Kawai M."/>
            <person name="Futagami T."/>
            <person name="Toyoda A."/>
            <person name="Takaki Y."/>
            <person name="Nishi S."/>
            <person name="Hori S."/>
            <person name="Arai W."/>
            <person name="Tsubouchi T."/>
            <person name="Morono Y."/>
            <person name="Uchiyama I."/>
            <person name="Ito T."/>
            <person name="Fujiyama A."/>
            <person name="Inagaki F."/>
            <person name="Takami H."/>
        </authorList>
    </citation>
    <scope>NUCLEOTIDE SEQUENCE</scope>
    <source>
        <strain evidence="3">Expedition CK06-06</strain>
    </source>
</reference>
<keyword evidence="1" id="KW-0472">Membrane</keyword>
<feature type="domain" description="FeoB cytosolic helical" evidence="2">
    <location>
        <begin position="4"/>
        <end position="45"/>
    </location>
</feature>
<dbReference type="Gene3D" id="1.10.287.1770">
    <property type="match status" value="1"/>
</dbReference>
<dbReference type="InterPro" id="IPR041069">
    <property type="entry name" value="FeoB_Cyto"/>
</dbReference>
<organism evidence="3">
    <name type="scientific">marine sediment metagenome</name>
    <dbReference type="NCBI Taxonomy" id="412755"/>
    <lineage>
        <taxon>unclassified sequences</taxon>
        <taxon>metagenomes</taxon>
        <taxon>ecological metagenomes</taxon>
    </lineage>
</organism>
<dbReference type="GO" id="GO:0005886">
    <property type="term" value="C:plasma membrane"/>
    <property type="evidence" value="ECO:0007669"/>
    <property type="project" value="TreeGrafter"/>
</dbReference>
<comment type="caution">
    <text evidence="3">The sequence shown here is derived from an EMBL/GenBank/DDBJ whole genome shotgun (WGS) entry which is preliminary data.</text>
</comment>
<evidence type="ECO:0000256" key="1">
    <source>
        <dbReference type="SAM" id="Phobius"/>
    </source>
</evidence>
<gene>
    <name evidence="3" type="ORF">S12H4_32131</name>
</gene>
<dbReference type="PANTHER" id="PTHR43185:SF1">
    <property type="entry name" value="FE(2+) TRANSPORTER FEOB"/>
    <property type="match status" value="1"/>
</dbReference>